<evidence type="ECO:0000256" key="6">
    <source>
        <dbReference type="ARBA" id="ARBA00009320"/>
    </source>
</evidence>
<reference evidence="17 18" key="1">
    <citation type="submission" date="2015-04" db="EMBL/GenBank/DDBJ databases">
        <title>Complete Sequence for the Genome of the Thioalkalivibrio versutus D301.</title>
        <authorList>
            <person name="Mu T."/>
            <person name="Zhou J."/>
            <person name="Xu X."/>
        </authorList>
    </citation>
    <scope>NUCLEOTIDE SEQUENCE [LARGE SCALE GENOMIC DNA]</scope>
    <source>
        <strain evidence="17 18">D301</strain>
    </source>
</reference>
<evidence type="ECO:0000256" key="8">
    <source>
        <dbReference type="ARBA" id="ARBA00022898"/>
    </source>
</evidence>
<dbReference type="KEGG" id="tvr:TVD_06710"/>
<proteinExistence type="inferred from homology"/>
<dbReference type="InterPro" id="IPR043132">
    <property type="entry name" value="BCAT-like_C"/>
</dbReference>
<dbReference type="EC" id="4.1.3.38" evidence="16"/>
<keyword evidence="18" id="KW-1185">Reference proteome</keyword>
<comment type="similarity">
    <text evidence="6">Belongs to the class-IV pyridoxal-phosphate-dependent aminotransferase family.</text>
</comment>
<dbReference type="STRING" id="106634.TVD_06710"/>
<comment type="pathway">
    <text evidence="11">Cofactor biosynthesis; tetrahydrofolate biosynthesis; 4-aminobenzoate from chorismate: step 2/2.</text>
</comment>
<dbReference type="Pfam" id="PF01063">
    <property type="entry name" value="Aminotran_4"/>
    <property type="match status" value="1"/>
</dbReference>
<evidence type="ECO:0000256" key="14">
    <source>
        <dbReference type="ARBA" id="ARBA00049229"/>
    </source>
</evidence>
<evidence type="ECO:0000256" key="1">
    <source>
        <dbReference type="ARBA" id="ARBA00001933"/>
    </source>
</evidence>
<sequence length="270" mass="29373">MILVNGEPEGRVSPLDRGLLLGDGLFETLRVRQGRPQLWAYHWARLTRGLGHLGFPEIGETEVLDEIARVATLPACMVRLTVTRGEGPRGYAPPAAPALTRIVSAGPALDDAAPTERESLSLGWAAVPIGVNPALAGLKHTSRLEHVMARRSWQPGWDEAILHDALGRVVSATQGNLWLREGRTLLTPPVDQSGIAGTRRAWVLEHAERFGFEVIEAYPDPARIERADALYVSNARIGMTPAVLSEGDKRGPAWQDDPLYSMGIALHEAD</sequence>
<comment type="pathway">
    <text evidence="3">Amino-acid biosynthesis; L-isoleucine biosynthesis; L-isoleucine from 2-oxobutanoate: step 4/4.</text>
</comment>
<dbReference type="RefSeq" id="WP_047251156.1">
    <property type="nucleotide sequence ID" value="NZ_CP011367.1"/>
</dbReference>
<comment type="pathway">
    <text evidence="5">Amino-acid biosynthesis; L-leucine biosynthesis; L-leucine from 3-methyl-2-oxobutanoate: step 4/4.</text>
</comment>
<dbReference type="InterPro" id="IPR043131">
    <property type="entry name" value="BCAT-like_N"/>
</dbReference>
<comment type="cofactor">
    <cofactor evidence="1">
        <name>pyridoxal 5'-phosphate</name>
        <dbReference type="ChEBI" id="CHEBI:597326"/>
    </cofactor>
</comment>
<dbReference type="NCBIfam" id="TIGR03461">
    <property type="entry name" value="pabC_Proteo"/>
    <property type="match status" value="1"/>
</dbReference>
<accession>A0A0G3G1G0</accession>
<dbReference type="GO" id="GO:0004084">
    <property type="term" value="F:branched-chain-amino-acid transaminase activity"/>
    <property type="evidence" value="ECO:0007669"/>
    <property type="project" value="UniProtKB-EC"/>
</dbReference>
<dbReference type="PATRIC" id="fig|106634.4.peg.1374"/>
<evidence type="ECO:0000256" key="3">
    <source>
        <dbReference type="ARBA" id="ARBA00004824"/>
    </source>
</evidence>
<evidence type="ECO:0000313" key="18">
    <source>
        <dbReference type="Proteomes" id="UP000064201"/>
    </source>
</evidence>
<dbReference type="GO" id="GO:0008153">
    <property type="term" value="P:4-aminobenzoate biosynthetic process"/>
    <property type="evidence" value="ECO:0007669"/>
    <property type="project" value="UniProtKB-UniRule"/>
</dbReference>
<evidence type="ECO:0000256" key="9">
    <source>
        <dbReference type="ARBA" id="ARBA00022909"/>
    </source>
</evidence>
<dbReference type="Gene3D" id="3.20.10.10">
    <property type="entry name" value="D-amino Acid Aminotransferase, subunit A, domain 2"/>
    <property type="match status" value="1"/>
</dbReference>
<comment type="catalytic activity">
    <reaction evidence="14">
        <text>L-leucine + 2-oxoglutarate = 4-methyl-2-oxopentanoate + L-glutamate</text>
        <dbReference type="Rhea" id="RHEA:18321"/>
        <dbReference type="ChEBI" id="CHEBI:16810"/>
        <dbReference type="ChEBI" id="CHEBI:17865"/>
        <dbReference type="ChEBI" id="CHEBI:29985"/>
        <dbReference type="ChEBI" id="CHEBI:57427"/>
        <dbReference type="EC" id="2.6.1.42"/>
    </reaction>
</comment>
<dbReference type="InterPro" id="IPR050571">
    <property type="entry name" value="Class-IV_PLP-Dep_Aminotrnsfr"/>
</dbReference>
<comment type="function">
    <text evidence="2">Acts on leucine, isoleucine and valine.</text>
</comment>
<keyword evidence="10 17" id="KW-0456">Lyase</keyword>
<evidence type="ECO:0000256" key="12">
    <source>
        <dbReference type="ARBA" id="ARBA00048212"/>
    </source>
</evidence>
<comment type="catalytic activity">
    <reaction evidence="15">
        <text>4-amino-4-deoxychorismate = 4-aminobenzoate + pyruvate + H(+)</text>
        <dbReference type="Rhea" id="RHEA:16201"/>
        <dbReference type="ChEBI" id="CHEBI:15361"/>
        <dbReference type="ChEBI" id="CHEBI:15378"/>
        <dbReference type="ChEBI" id="CHEBI:17836"/>
        <dbReference type="ChEBI" id="CHEBI:58406"/>
        <dbReference type="EC" id="4.1.3.38"/>
    </reaction>
</comment>
<dbReference type="EMBL" id="CP011367">
    <property type="protein sequence ID" value="AKJ95068.1"/>
    <property type="molecule type" value="Genomic_DNA"/>
</dbReference>
<evidence type="ECO:0000256" key="10">
    <source>
        <dbReference type="ARBA" id="ARBA00023239"/>
    </source>
</evidence>
<comment type="catalytic activity">
    <reaction evidence="12">
        <text>L-valine + 2-oxoglutarate = 3-methyl-2-oxobutanoate + L-glutamate</text>
        <dbReference type="Rhea" id="RHEA:24813"/>
        <dbReference type="ChEBI" id="CHEBI:11851"/>
        <dbReference type="ChEBI" id="CHEBI:16810"/>
        <dbReference type="ChEBI" id="CHEBI:29985"/>
        <dbReference type="ChEBI" id="CHEBI:57762"/>
        <dbReference type="EC" id="2.6.1.42"/>
    </reaction>
</comment>
<dbReference type="PANTHER" id="PTHR42743">
    <property type="entry name" value="AMINO-ACID AMINOTRANSFERASE"/>
    <property type="match status" value="1"/>
</dbReference>
<evidence type="ECO:0000256" key="11">
    <source>
        <dbReference type="ARBA" id="ARBA00035633"/>
    </source>
</evidence>
<comment type="pathway">
    <text evidence="4">Amino-acid biosynthesis; L-valine biosynthesis; L-valine from pyruvate: step 4/4.</text>
</comment>
<dbReference type="GO" id="GO:0008696">
    <property type="term" value="F:4-amino-4-deoxychorismate lyase activity"/>
    <property type="evidence" value="ECO:0007669"/>
    <property type="project" value="UniProtKB-UniRule"/>
</dbReference>
<dbReference type="InterPro" id="IPR036038">
    <property type="entry name" value="Aminotransferase-like"/>
</dbReference>
<evidence type="ECO:0000313" key="17">
    <source>
        <dbReference type="EMBL" id="AKJ95068.1"/>
    </source>
</evidence>
<gene>
    <name evidence="17" type="ORF">TVD_06710</name>
</gene>
<evidence type="ECO:0000256" key="15">
    <source>
        <dbReference type="ARBA" id="ARBA00049529"/>
    </source>
</evidence>
<evidence type="ECO:0000256" key="7">
    <source>
        <dbReference type="ARBA" id="ARBA00011738"/>
    </source>
</evidence>
<dbReference type="SUPFAM" id="SSF56752">
    <property type="entry name" value="D-aminoacid aminotransferase-like PLP-dependent enzymes"/>
    <property type="match status" value="1"/>
</dbReference>
<evidence type="ECO:0000256" key="2">
    <source>
        <dbReference type="ARBA" id="ARBA00003109"/>
    </source>
</evidence>
<keyword evidence="8" id="KW-0663">Pyridoxal phosphate</keyword>
<evidence type="ECO:0000256" key="5">
    <source>
        <dbReference type="ARBA" id="ARBA00005072"/>
    </source>
</evidence>
<organism evidence="17 18">
    <name type="scientific">Thioalkalivibrio versutus</name>
    <dbReference type="NCBI Taxonomy" id="106634"/>
    <lineage>
        <taxon>Bacteria</taxon>
        <taxon>Pseudomonadati</taxon>
        <taxon>Pseudomonadota</taxon>
        <taxon>Gammaproteobacteria</taxon>
        <taxon>Chromatiales</taxon>
        <taxon>Ectothiorhodospiraceae</taxon>
        <taxon>Thioalkalivibrio</taxon>
    </lineage>
</organism>
<dbReference type="GO" id="GO:0046656">
    <property type="term" value="P:folic acid biosynthetic process"/>
    <property type="evidence" value="ECO:0007669"/>
    <property type="project" value="UniProtKB-KW"/>
</dbReference>
<dbReference type="GO" id="GO:0030170">
    <property type="term" value="F:pyridoxal phosphate binding"/>
    <property type="evidence" value="ECO:0007669"/>
    <property type="project" value="InterPro"/>
</dbReference>
<protein>
    <recommendedName>
        <fullName evidence="16">Aminodeoxychorismate lyase</fullName>
        <ecNumber evidence="16">4.1.3.38</ecNumber>
    </recommendedName>
</protein>
<name>A0A0G3G1G0_9GAMM</name>
<dbReference type="OrthoDB" id="9805628at2"/>
<keyword evidence="9" id="KW-0289">Folate biosynthesis</keyword>
<dbReference type="AlphaFoldDB" id="A0A0G3G1G0"/>
<evidence type="ECO:0000256" key="13">
    <source>
        <dbReference type="ARBA" id="ARBA00048798"/>
    </source>
</evidence>
<comment type="catalytic activity">
    <reaction evidence="13">
        <text>L-isoleucine + 2-oxoglutarate = (S)-3-methyl-2-oxopentanoate + L-glutamate</text>
        <dbReference type="Rhea" id="RHEA:24801"/>
        <dbReference type="ChEBI" id="CHEBI:16810"/>
        <dbReference type="ChEBI" id="CHEBI:29985"/>
        <dbReference type="ChEBI" id="CHEBI:35146"/>
        <dbReference type="ChEBI" id="CHEBI:58045"/>
        <dbReference type="EC" id="2.6.1.42"/>
    </reaction>
</comment>
<dbReference type="InterPro" id="IPR017824">
    <property type="entry name" value="Aminodeoxychorismate_lyase_IV"/>
</dbReference>
<dbReference type="Proteomes" id="UP000064201">
    <property type="component" value="Chromosome"/>
</dbReference>
<evidence type="ECO:0000256" key="16">
    <source>
        <dbReference type="NCBIfam" id="TIGR03461"/>
    </source>
</evidence>
<dbReference type="Gene3D" id="3.30.470.10">
    <property type="match status" value="1"/>
</dbReference>
<dbReference type="InterPro" id="IPR001544">
    <property type="entry name" value="Aminotrans_IV"/>
</dbReference>
<evidence type="ECO:0000256" key="4">
    <source>
        <dbReference type="ARBA" id="ARBA00004931"/>
    </source>
</evidence>
<comment type="subunit">
    <text evidence="7">Homodimer.</text>
</comment>
<dbReference type="PANTHER" id="PTHR42743:SF11">
    <property type="entry name" value="AMINODEOXYCHORISMATE LYASE"/>
    <property type="match status" value="1"/>
</dbReference>